<proteinExistence type="inferred from homology"/>
<dbReference type="GO" id="GO:0016712">
    <property type="term" value="F:oxidoreductase activity, acting on paired donors, with incorporation or reduction of molecular oxygen, reduced flavin or flavoprotein as one donor, and incorporation of one atom of oxygen"/>
    <property type="evidence" value="ECO:0007669"/>
    <property type="project" value="InterPro"/>
</dbReference>
<reference evidence="17" key="1">
    <citation type="submission" date="2025-08" db="UniProtKB">
        <authorList>
            <consortium name="RefSeq"/>
        </authorList>
    </citation>
    <scope>IDENTIFICATION</scope>
</reference>
<dbReference type="InterPro" id="IPR017972">
    <property type="entry name" value="Cyt_P450_CS"/>
</dbReference>
<keyword evidence="15" id="KW-1133">Transmembrane helix</keyword>
<dbReference type="PANTHER" id="PTHR24300">
    <property type="entry name" value="CYTOCHROME P450 508A4-RELATED"/>
    <property type="match status" value="1"/>
</dbReference>
<dbReference type="FunFam" id="1.10.630.10:FF:000238">
    <property type="entry name" value="Cytochrome P450 2A6"/>
    <property type="match status" value="1"/>
</dbReference>
<dbReference type="AlphaFoldDB" id="A0A8B7ZFG4"/>
<dbReference type="KEGG" id="aplc:110986212"/>
<comment type="similarity">
    <text evidence="4 14">Belongs to the cytochrome P450 family.</text>
</comment>
<dbReference type="OrthoDB" id="1055148at2759"/>
<evidence type="ECO:0000256" key="2">
    <source>
        <dbReference type="ARBA" id="ARBA00004174"/>
    </source>
</evidence>
<evidence type="ECO:0000256" key="7">
    <source>
        <dbReference type="ARBA" id="ARBA00022824"/>
    </source>
</evidence>
<keyword evidence="7" id="KW-0256">Endoplasmic reticulum</keyword>
<keyword evidence="15" id="KW-0812">Transmembrane</keyword>
<dbReference type="Gene3D" id="1.10.630.10">
    <property type="entry name" value="Cytochrome P450"/>
    <property type="match status" value="1"/>
</dbReference>
<dbReference type="GO" id="GO:0005789">
    <property type="term" value="C:endoplasmic reticulum membrane"/>
    <property type="evidence" value="ECO:0007669"/>
    <property type="project" value="UniProtKB-SubCell"/>
</dbReference>
<comment type="cofactor">
    <cofactor evidence="1 13">
        <name>heme</name>
        <dbReference type="ChEBI" id="CHEBI:30413"/>
    </cofactor>
</comment>
<dbReference type="OMA" id="NINEETC"/>
<dbReference type="InterPro" id="IPR050182">
    <property type="entry name" value="Cytochrome_P450_fam2"/>
</dbReference>
<evidence type="ECO:0000256" key="3">
    <source>
        <dbReference type="ARBA" id="ARBA00004406"/>
    </source>
</evidence>
<evidence type="ECO:0000256" key="6">
    <source>
        <dbReference type="ARBA" id="ARBA00022723"/>
    </source>
</evidence>
<gene>
    <name evidence="17" type="primary">LOC110986212</name>
</gene>
<evidence type="ECO:0000256" key="9">
    <source>
        <dbReference type="ARBA" id="ARBA00023002"/>
    </source>
</evidence>
<dbReference type="PRINTS" id="PR00463">
    <property type="entry name" value="EP450I"/>
</dbReference>
<dbReference type="PROSITE" id="PS00086">
    <property type="entry name" value="CYTOCHROME_P450"/>
    <property type="match status" value="1"/>
</dbReference>
<keyword evidence="6 13" id="KW-0479">Metal-binding</keyword>
<protein>
    <submittedName>
        <fullName evidence="17">Cytochrome P450 2U1-like</fullName>
    </submittedName>
</protein>
<dbReference type="Pfam" id="PF00067">
    <property type="entry name" value="p450"/>
    <property type="match status" value="1"/>
</dbReference>
<dbReference type="PRINTS" id="PR00385">
    <property type="entry name" value="P450"/>
</dbReference>
<evidence type="ECO:0000256" key="1">
    <source>
        <dbReference type="ARBA" id="ARBA00001971"/>
    </source>
</evidence>
<dbReference type="InterPro" id="IPR002401">
    <property type="entry name" value="Cyt_P450_E_grp-I"/>
</dbReference>
<dbReference type="InterPro" id="IPR001128">
    <property type="entry name" value="Cyt_P450"/>
</dbReference>
<dbReference type="GO" id="GO:0005506">
    <property type="term" value="F:iron ion binding"/>
    <property type="evidence" value="ECO:0007669"/>
    <property type="project" value="InterPro"/>
</dbReference>
<feature type="binding site" description="axial binding residue" evidence="13">
    <location>
        <position position="450"/>
    </location>
    <ligand>
        <name>heme</name>
        <dbReference type="ChEBI" id="CHEBI:30413"/>
    </ligand>
    <ligandPart>
        <name>Fe</name>
        <dbReference type="ChEBI" id="CHEBI:18248"/>
    </ligandPart>
</feature>
<accession>A0A8B7ZFG4</accession>
<sequence length="509" mass="57387">MVVLSGAGIPVKDEQTIVFVLITAFVAAVWLFYRVGLRHRPGSQLPAGPWYVPLIGSPQLFTTSSHIEVTKLGKIYGKAFTLHIGTDPLIVLNDYRMIKEALVQHADVFSDRFTFKTMERTIKLQGSLIFENGTAWKTRRHAVLSALHRRGVRSNAERNINEETCFLCEEFSKRGGHPFDPSKIVMKSVSNIICSITYGKRFSYSDPVFMRTLSNLDMVLHCSFVGSILRTLPVVSHLPGFSGIRRALGEVFDFNRAMVREHNASFNPDNLRDVIDTMLNERLKERERGINSEESIFTDELIARSIYDLFAAGTDTNTNTLLWALLLMTQYPDVQTKVQKEIDSVTGSRGPSMSDSASMPYTTATIMEVQRYRVAAPFVPPRCTNRDVELQGMRIPSSTQIWVNLWAVLHDPTLWSHPERFDPSRFLADEGRRVIVPEAFIPFGAGRRVCLGKDLSIATNFLCFTKLMQTFSVSWPTDGGEADLSGNLGLTLAPKKYKICVRYRENDVN</sequence>
<dbReference type="InterPro" id="IPR036396">
    <property type="entry name" value="Cyt_P450_sf"/>
</dbReference>
<dbReference type="GO" id="GO:0006082">
    <property type="term" value="P:organic acid metabolic process"/>
    <property type="evidence" value="ECO:0007669"/>
    <property type="project" value="TreeGrafter"/>
</dbReference>
<evidence type="ECO:0000256" key="15">
    <source>
        <dbReference type="SAM" id="Phobius"/>
    </source>
</evidence>
<keyword evidence="11 14" id="KW-0503">Monooxygenase</keyword>
<evidence type="ECO:0000256" key="10">
    <source>
        <dbReference type="ARBA" id="ARBA00023004"/>
    </source>
</evidence>
<organism evidence="16 17">
    <name type="scientific">Acanthaster planci</name>
    <name type="common">Crown-of-thorns starfish</name>
    <dbReference type="NCBI Taxonomy" id="133434"/>
    <lineage>
        <taxon>Eukaryota</taxon>
        <taxon>Metazoa</taxon>
        <taxon>Echinodermata</taxon>
        <taxon>Eleutherozoa</taxon>
        <taxon>Asterozoa</taxon>
        <taxon>Asteroidea</taxon>
        <taxon>Valvatacea</taxon>
        <taxon>Valvatida</taxon>
        <taxon>Acanthasteridae</taxon>
        <taxon>Acanthaster</taxon>
    </lineage>
</organism>
<dbReference type="GO" id="GO:0008395">
    <property type="term" value="F:steroid hydroxylase activity"/>
    <property type="evidence" value="ECO:0007669"/>
    <property type="project" value="TreeGrafter"/>
</dbReference>
<dbReference type="GO" id="GO:0006805">
    <property type="term" value="P:xenobiotic metabolic process"/>
    <property type="evidence" value="ECO:0007669"/>
    <property type="project" value="TreeGrafter"/>
</dbReference>
<dbReference type="GeneID" id="110986212"/>
<evidence type="ECO:0000256" key="5">
    <source>
        <dbReference type="ARBA" id="ARBA00022617"/>
    </source>
</evidence>
<dbReference type="PANTHER" id="PTHR24300:SF397">
    <property type="entry name" value="CYTOCHROME P450 2U1"/>
    <property type="match status" value="1"/>
</dbReference>
<keyword evidence="16" id="KW-1185">Reference proteome</keyword>
<dbReference type="PRINTS" id="PR01686">
    <property type="entry name" value="EP450ICYP2D"/>
</dbReference>
<keyword evidence="5 13" id="KW-0349">Heme</keyword>
<evidence type="ECO:0000313" key="16">
    <source>
        <dbReference type="Proteomes" id="UP000694845"/>
    </source>
</evidence>
<keyword evidence="9 14" id="KW-0560">Oxidoreductase</keyword>
<evidence type="ECO:0000256" key="11">
    <source>
        <dbReference type="ARBA" id="ARBA00023033"/>
    </source>
</evidence>
<dbReference type="InterPro" id="IPR008069">
    <property type="entry name" value="Cyt_P450_E_grp-I_CYP2D-like"/>
</dbReference>
<evidence type="ECO:0000256" key="12">
    <source>
        <dbReference type="ARBA" id="ARBA00023136"/>
    </source>
</evidence>
<evidence type="ECO:0000256" key="14">
    <source>
        <dbReference type="RuleBase" id="RU000461"/>
    </source>
</evidence>
<keyword evidence="10 13" id="KW-0408">Iron</keyword>
<comment type="subcellular location">
    <subcellularLocation>
        <location evidence="3">Endoplasmic reticulum membrane</location>
        <topology evidence="3">Peripheral membrane protein</topology>
    </subcellularLocation>
    <subcellularLocation>
        <location evidence="2">Microsome membrane</location>
        <topology evidence="2">Peripheral membrane protein</topology>
    </subcellularLocation>
</comment>
<dbReference type="Proteomes" id="UP000694845">
    <property type="component" value="Unplaced"/>
</dbReference>
<keyword evidence="8" id="KW-0492">Microsome</keyword>
<evidence type="ECO:0000256" key="8">
    <source>
        <dbReference type="ARBA" id="ARBA00022848"/>
    </source>
</evidence>
<feature type="transmembrane region" description="Helical" evidence="15">
    <location>
        <begin position="16"/>
        <end position="33"/>
    </location>
</feature>
<evidence type="ECO:0000313" key="17">
    <source>
        <dbReference type="RefSeq" id="XP_022103600.1"/>
    </source>
</evidence>
<dbReference type="RefSeq" id="XP_022103600.1">
    <property type="nucleotide sequence ID" value="XM_022247908.1"/>
</dbReference>
<name>A0A8B7ZFG4_ACAPL</name>
<evidence type="ECO:0000256" key="13">
    <source>
        <dbReference type="PIRSR" id="PIRSR602401-1"/>
    </source>
</evidence>
<evidence type="ECO:0000256" key="4">
    <source>
        <dbReference type="ARBA" id="ARBA00010617"/>
    </source>
</evidence>
<dbReference type="SUPFAM" id="SSF48264">
    <property type="entry name" value="Cytochrome P450"/>
    <property type="match status" value="1"/>
</dbReference>
<dbReference type="GO" id="GO:0020037">
    <property type="term" value="F:heme binding"/>
    <property type="evidence" value="ECO:0007669"/>
    <property type="project" value="InterPro"/>
</dbReference>
<keyword evidence="12 15" id="KW-0472">Membrane</keyword>